<dbReference type="Gene3D" id="1.20.5.2480">
    <property type="match status" value="1"/>
</dbReference>
<evidence type="ECO:0000256" key="7">
    <source>
        <dbReference type="SAM" id="MobiDB-lite"/>
    </source>
</evidence>
<dbReference type="InterPro" id="IPR003388">
    <property type="entry name" value="Reticulon"/>
</dbReference>
<evidence type="ECO:0000256" key="2">
    <source>
        <dbReference type="ARBA" id="ARBA00022692"/>
    </source>
</evidence>
<evidence type="ECO:0000256" key="6">
    <source>
        <dbReference type="RuleBase" id="RU210713"/>
    </source>
</evidence>
<feature type="compositionally biased region" description="Pro residues" evidence="7">
    <location>
        <begin position="207"/>
        <end position="216"/>
    </location>
</feature>
<accession>A0ABM4FZX1</accession>
<feature type="domain" description="Reticulon" evidence="8">
    <location>
        <begin position="247"/>
        <end position="436"/>
    </location>
</feature>
<dbReference type="PANTHER" id="PTHR45799:SF7">
    <property type="entry name" value="RETICULON"/>
    <property type="match status" value="1"/>
</dbReference>
<dbReference type="GeneID" id="136994959"/>
<keyword evidence="9" id="KW-1185">Reference proteome</keyword>
<evidence type="ECO:0000313" key="9">
    <source>
        <dbReference type="Proteomes" id="UP001652627"/>
    </source>
</evidence>
<evidence type="ECO:0000256" key="5">
    <source>
        <dbReference type="ARBA" id="ARBA00023136"/>
    </source>
</evidence>
<feature type="compositionally biased region" description="Low complexity" evidence="7">
    <location>
        <begin position="37"/>
        <end position="48"/>
    </location>
</feature>
<keyword evidence="2 6" id="KW-0812">Transmembrane</keyword>
<proteinExistence type="predicted"/>
<dbReference type="InterPro" id="IPR046964">
    <property type="entry name" value="RTN1-4"/>
</dbReference>
<sequence>MRGGAGPGAAGAEGDREPHAGAAAMGQVLGFAHCKESPSTASTTPDSTEGGNEESDFPELPPTPEPPEEEEEEADEDAGGRGGPRELTFSYIAFGGGGPPGEPTARARRDPRRGRPPRLSPGPGGGGERGVPPRGPDPRAPPLPAPPAGTPDPPEGPLGTGGAQPGPATREQPPSPAAAAAAAAAPPQPPPPPPPPLPARPAGGAAHPPPPAPPASPSAAAGPQPIAERPQEGADQSASPLRAEVIVWELLYWRAPGRSALALAAALGALLCLARFSAVTVGAYGALAVLAVTLPLRLHRAALRALRPAATAAEHPFRAQLDAAVGLSPEQQQRCAQLLGRHLAAAARTLAHLFLVRSLPESLKFAFLFYLLTYVGAVFNGLTLLGIGVICAFTFPVLYRHHQAQIDQYVGLVRNHLSHLRARIQAKLPSAKAKPQ</sequence>
<dbReference type="Pfam" id="PF02453">
    <property type="entry name" value="Reticulon"/>
    <property type="match status" value="1"/>
</dbReference>
<gene>
    <name evidence="10" type="primary">RTN2</name>
</gene>
<evidence type="ECO:0000256" key="4">
    <source>
        <dbReference type="ARBA" id="ARBA00022989"/>
    </source>
</evidence>
<dbReference type="RefSeq" id="XP_067170500.1">
    <property type="nucleotide sequence ID" value="XM_067314399.1"/>
</dbReference>
<comment type="subcellular location">
    <subcellularLocation>
        <location evidence="1 6">Endoplasmic reticulum membrane</location>
        <topology evidence="1 6">Multi-pass membrane protein</topology>
    </subcellularLocation>
</comment>
<name>A0ABM4FZX1_9AVES</name>
<dbReference type="Proteomes" id="UP001652627">
    <property type="component" value="Chromosome 35"/>
</dbReference>
<evidence type="ECO:0000256" key="3">
    <source>
        <dbReference type="ARBA" id="ARBA00022824"/>
    </source>
</evidence>
<reference evidence="10" key="1">
    <citation type="submission" date="2025-08" db="UniProtKB">
        <authorList>
            <consortium name="RefSeq"/>
        </authorList>
    </citation>
    <scope>IDENTIFICATION</scope>
    <source>
        <tissue evidence="10">Blood</tissue>
    </source>
</reference>
<feature type="compositionally biased region" description="Pro residues" evidence="7">
    <location>
        <begin position="186"/>
        <end position="199"/>
    </location>
</feature>
<feature type="compositionally biased region" description="Pro residues" evidence="7">
    <location>
        <begin position="133"/>
        <end position="156"/>
    </location>
</feature>
<keyword evidence="4 6" id="KW-1133">Transmembrane helix</keyword>
<protein>
    <recommendedName>
        <fullName evidence="6">Reticulon</fullName>
    </recommendedName>
</protein>
<keyword evidence="5 6" id="KW-0472">Membrane</keyword>
<keyword evidence="3 6" id="KW-0256">Endoplasmic reticulum</keyword>
<feature type="compositionally biased region" description="Acidic residues" evidence="7">
    <location>
        <begin position="66"/>
        <end position="77"/>
    </location>
</feature>
<dbReference type="PANTHER" id="PTHR45799">
    <property type="entry name" value="RETICULON-LIKE PROTEIN"/>
    <property type="match status" value="1"/>
</dbReference>
<dbReference type="PROSITE" id="PS50845">
    <property type="entry name" value="RETICULON"/>
    <property type="match status" value="1"/>
</dbReference>
<organism evidence="9 10">
    <name type="scientific">Apteryx mantelli</name>
    <name type="common">North Island brown kiwi</name>
    <dbReference type="NCBI Taxonomy" id="2696672"/>
    <lineage>
        <taxon>Eukaryota</taxon>
        <taxon>Metazoa</taxon>
        <taxon>Chordata</taxon>
        <taxon>Craniata</taxon>
        <taxon>Vertebrata</taxon>
        <taxon>Euteleostomi</taxon>
        <taxon>Archelosauria</taxon>
        <taxon>Archosauria</taxon>
        <taxon>Dinosauria</taxon>
        <taxon>Saurischia</taxon>
        <taxon>Theropoda</taxon>
        <taxon>Coelurosauria</taxon>
        <taxon>Aves</taxon>
        <taxon>Palaeognathae</taxon>
        <taxon>Apterygiformes</taxon>
        <taxon>Apterygidae</taxon>
        <taxon>Apteryx</taxon>
    </lineage>
</organism>
<feature type="compositionally biased region" description="Gly residues" evidence="7">
    <location>
        <begin position="1"/>
        <end position="11"/>
    </location>
</feature>
<evidence type="ECO:0000256" key="1">
    <source>
        <dbReference type="ARBA" id="ARBA00004477"/>
    </source>
</evidence>
<feature type="transmembrane region" description="Helical" evidence="6">
    <location>
        <begin position="367"/>
        <end position="399"/>
    </location>
</feature>
<feature type="transmembrane region" description="Helical" evidence="6">
    <location>
        <begin position="282"/>
        <end position="298"/>
    </location>
</feature>
<evidence type="ECO:0000313" key="10">
    <source>
        <dbReference type="RefSeq" id="XP_067170500.1"/>
    </source>
</evidence>
<evidence type="ECO:0000259" key="8">
    <source>
        <dbReference type="PROSITE" id="PS50845"/>
    </source>
</evidence>
<feature type="region of interest" description="Disordered" evidence="7">
    <location>
        <begin position="1"/>
        <end position="238"/>
    </location>
</feature>